<keyword evidence="4" id="KW-1185">Reference proteome</keyword>
<gene>
    <name evidence="3" type="ORF">DGYR_LOCUS2312</name>
</gene>
<name>A0A7I8VAE6_9ANNE</name>
<evidence type="ECO:0000313" key="3">
    <source>
        <dbReference type="EMBL" id="CAD5113290.1"/>
    </source>
</evidence>
<feature type="region of interest" description="Disordered" evidence="1">
    <location>
        <begin position="141"/>
        <end position="163"/>
    </location>
</feature>
<reference evidence="3 4" key="1">
    <citation type="submission" date="2020-08" db="EMBL/GenBank/DDBJ databases">
        <authorList>
            <person name="Hejnol A."/>
        </authorList>
    </citation>
    <scope>NUCLEOTIDE SEQUENCE [LARGE SCALE GENOMIC DNA]</scope>
</reference>
<keyword evidence="2" id="KW-0812">Transmembrane</keyword>
<dbReference type="EMBL" id="CAJFCJ010000003">
    <property type="protein sequence ID" value="CAD5113290.1"/>
    <property type="molecule type" value="Genomic_DNA"/>
</dbReference>
<comment type="caution">
    <text evidence="3">The sequence shown here is derived from an EMBL/GenBank/DDBJ whole genome shotgun (WGS) entry which is preliminary data.</text>
</comment>
<proteinExistence type="predicted"/>
<dbReference type="Proteomes" id="UP000549394">
    <property type="component" value="Unassembled WGS sequence"/>
</dbReference>
<keyword evidence="2" id="KW-1133">Transmembrane helix</keyword>
<feature type="transmembrane region" description="Helical" evidence="2">
    <location>
        <begin position="38"/>
        <end position="63"/>
    </location>
</feature>
<keyword evidence="2" id="KW-0472">Membrane</keyword>
<evidence type="ECO:0000256" key="2">
    <source>
        <dbReference type="SAM" id="Phobius"/>
    </source>
</evidence>
<evidence type="ECO:0000313" key="4">
    <source>
        <dbReference type="Proteomes" id="UP000549394"/>
    </source>
</evidence>
<evidence type="ECO:0000256" key="1">
    <source>
        <dbReference type="SAM" id="MobiDB-lite"/>
    </source>
</evidence>
<protein>
    <submittedName>
        <fullName evidence="3">DgyrCDS2467</fullName>
    </submittedName>
</protein>
<organism evidence="3 4">
    <name type="scientific">Dimorphilus gyrociliatus</name>
    <dbReference type="NCBI Taxonomy" id="2664684"/>
    <lineage>
        <taxon>Eukaryota</taxon>
        <taxon>Metazoa</taxon>
        <taxon>Spiralia</taxon>
        <taxon>Lophotrochozoa</taxon>
        <taxon>Annelida</taxon>
        <taxon>Polychaeta</taxon>
        <taxon>Polychaeta incertae sedis</taxon>
        <taxon>Dinophilidae</taxon>
        <taxon>Dimorphilus</taxon>
    </lineage>
</organism>
<accession>A0A7I8VAE6</accession>
<sequence>MTTPNFSEASNGIMEDHTQRFHDSEIEVLSSLEWKNSILLYFIVALAILSFLSLGCLVFWALIYRKEAKKEKEEAAASLKPTYWKNEYTPGKGGLSQIHPPIMDLQKWNSMTGYSEQPDSNHKRKIILKKFDSEERKSAMEKMSKVTQEGGQTWKWKENHSIH</sequence>
<dbReference type="AlphaFoldDB" id="A0A7I8VAE6"/>